<dbReference type="SUPFAM" id="SSF50022">
    <property type="entry name" value="ISP domain"/>
    <property type="match status" value="1"/>
</dbReference>
<dbReference type="InterPro" id="IPR017941">
    <property type="entry name" value="Rieske_2Fe-2S"/>
</dbReference>
<dbReference type="GO" id="GO:0051537">
    <property type="term" value="F:2 iron, 2 sulfur cluster binding"/>
    <property type="evidence" value="ECO:0007669"/>
    <property type="project" value="UniProtKB-KW"/>
</dbReference>
<keyword evidence="4" id="KW-0479">Metal-binding</keyword>
<keyword evidence="5" id="KW-0274">FAD</keyword>
<dbReference type="AlphaFoldDB" id="A0A914CFY8"/>
<dbReference type="PANTHER" id="PTHR43557">
    <property type="entry name" value="APOPTOSIS-INDUCING FACTOR 1"/>
    <property type="match status" value="1"/>
</dbReference>
<dbReference type="WBParaSite" id="ACRNAN_scaffold103.g17216.t1">
    <property type="protein sequence ID" value="ACRNAN_scaffold103.g17216.t1"/>
    <property type="gene ID" value="ACRNAN_scaffold103.g17216"/>
</dbReference>
<dbReference type="PRINTS" id="PR00469">
    <property type="entry name" value="PNDRDTASEII"/>
</dbReference>
<protein>
    <submittedName>
        <fullName evidence="11">Rieske domain-containing protein</fullName>
    </submittedName>
</protein>
<keyword evidence="3" id="KW-0001">2Fe-2S</keyword>
<dbReference type="GO" id="GO:0005737">
    <property type="term" value="C:cytoplasm"/>
    <property type="evidence" value="ECO:0007669"/>
    <property type="project" value="TreeGrafter"/>
</dbReference>
<evidence type="ECO:0000256" key="1">
    <source>
        <dbReference type="ARBA" id="ARBA00001974"/>
    </source>
</evidence>
<dbReference type="GO" id="GO:0016651">
    <property type="term" value="F:oxidoreductase activity, acting on NAD(P)H"/>
    <property type="evidence" value="ECO:0007669"/>
    <property type="project" value="TreeGrafter"/>
</dbReference>
<keyword evidence="7" id="KW-0408">Iron</keyword>
<evidence type="ECO:0000256" key="6">
    <source>
        <dbReference type="ARBA" id="ARBA00023002"/>
    </source>
</evidence>
<dbReference type="GO" id="GO:0046872">
    <property type="term" value="F:metal ion binding"/>
    <property type="evidence" value="ECO:0007669"/>
    <property type="project" value="UniProtKB-KW"/>
</dbReference>
<accession>A0A914CFY8</accession>
<dbReference type="InterPro" id="IPR036188">
    <property type="entry name" value="FAD/NAD-bd_sf"/>
</dbReference>
<dbReference type="PANTHER" id="PTHR43557:SF2">
    <property type="entry name" value="RIESKE DOMAIN-CONTAINING PROTEIN-RELATED"/>
    <property type="match status" value="1"/>
</dbReference>
<keyword evidence="10" id="KW-1185">Reference proteome</keyword>
<dbReference type="PRINTS" id="PR00368">
    <property type="entry name" value="FADPNR"/>
</dbReference>
<evidence type="ECO:0000256" key="8">
    <source>
        <dbReference type="ARBA" id="ARBA00023014"/>
    </source>
</evidence>
<dbReference type="PROSITE" id="PS51296">
    <property type="entry name" value="RIESKE"/>
    <property type="match status" value="1"/>
</dbReference>
<evidence type="ECO:0000256" key="2">
    <source>
        <dbReference type="ARBA" id="ARBA00022630"/>
    </source>
</evidence>
<keyword evidence="8" id="KW-0411">Iron-sulfur</keyword>
<dbReference type="Gene3D" id="2.102.10.10">
    <property type="entry name" value="Rieske [2Fe-2S] iron-sulphur domain"/>
    <property type="match status" value="1"/>
</dbReference>
<dbReference type="Proteomes" id="UP000887540">
    <property type="component" value="Unplaced"/>
</dbReference>
<evidence type="ECO:0000313" key="10">
    <source>
        <dbReference type="Proteomes" id="UP000887540"/>
    </source>
</evidence>
<dbReference type="InterPro" id="IPR023753">
    <property type="entry name" value="FAD/NAD-binding_dom"/>
</dbReference>
<keyword evidence="2" id="KW-0285">Flavoprotein</keyword>
<dbReference type="Pfam" id="PF07992">
    <property type="entry name" value="Pyr_redox_2"/>
    <property type="match status" value="1"/>
</dbReference>
<evidence type="ECO:0000259" key="9">
    <source>
        <dbReference type="PROSITE" id="PS51296"/>
    </source>
</evidence>
<dbReference type="InterPro" id="IPR036922">
    <property type="entry name" value="Rieske_2Fe-2S_sf"/>
</dbReference>
<evidence type="ECO:0000256" key="5">
    <source>
        <dbReference type="ARBA" id="ARBA00022827"/>
    </source>
</evidence>
<dbReference type="InterPro" id="IPR050446">
    <property type="entry name" value="FAD-oxidoreductase/Apoptosis"/>
</dbReference>
<name>A0A914CFY8_9BILA</name>
<evidence type="ECO:0000256" key="3">
    <source>
        <dbReference type="ARBA" id="ARBA00022714"/>
    </source>
</evidence>
<dbReference type="SUPFAM" id="SSF51905">
    <property type="entry name" value="FAD/NAD(P)-binding domain"/>
    <property type="match status" value="2"/>
</dbReference>
<reference evidence="11" key="1">
    <citation type="submission" date="2022-11" db="UniProtKB">
        <authorList>
            <consortium name="WormBaseParasite"/>
        </authorList>
    </citation>
    <scope>IDENTIFICATION</scope>
</reference>
<keyword evidence="6" id="KW-0560">Oxidoreductase</keyword>
<comment type="cofactor">
    <cofactor evidence="1">
        <name>FAD</name>
        <dbReference type="ChEBI" id="CHEBI:57692"/>
    </cofactor>
</comment>
<sequence>MDPSKLICIYRNTEIKFEICKVEDLELDKLTKFTIGPNVFDDKDETRDVILVKTFSNKSTNEPKIFAIPFQCAFCNWSLEQGFVQDNIIRCSLDGSGYDLETGELLDGPGFDNLSVYKVVTEDNQVCIVASIGKLRQRTKEPFTLQKWENSTENGVAIIGSGPDAVRCIETLRKEGYTYPITLISKEDTLPYHTYHLPSYYLIKVEEIHIRPMEFYKNLNVEVLLNTNVISIDFEKKIITLDTDPEKPRKYQQLVLAMGSEKKKLQVPGSDLKGIYYLNTWKDAYDINMASFEQDPPIDKWAIIGSSFDCYELASAYFFRVSSIDVIDPSEAPLKMLGSTFSKELPEALKSINVTLHINKTVESFEGDEENRISKVKLDDGSILECNLAVVFIGIEPRTSFLNPGQIKMDENGYIFVNKFMETSQSDVYAIGDNTKFPIWQNISGKVCQGEKYISLPYWSMAQTQGKITARTIMGKKCNRKLVPITICEFVGVEPYETFCGDPAIEYDSEITRGTDIKNRITYFLKNDEVVAVSNNYCNSNLAVQFLEIFQRGIKVIRGDVEKNETNDWSEVMKRGDETLYDKE</sequence>
<evidence type="ECO:0000256" key="7">
    <source>
        <dbReference type="ARBA" id="ARBA00023004"/>
    </source>
</evidence>
<feature type="domain" description="Rieske" evidence="9">
    <location>
        <begin position="32"/>
        <end position="128"/>
    </location>
</feature>
<evidence type="ECO:0000256" key="4">
    <source>
        <dbReference type="ARBA" id="ARBA00022723"/>
    </source>
</evidence>
<evidence type="ECO:0000313" key="11">
    <source>
        <dbReference type="WBParaSite" id="ACRNAN_scaffold103.g17216.t1"/>
    </source>
</evidence>
<dbReference type="Gene3D" id="3.50.50.60">
    <property type="entry name" value="FAD/NAD(P)-binding domain"/>
    <property type="match status" value="2"/>
</dbReference>
<proteinExistence type="predicted"/>
<organism evidence="10 11">
    <name type="scientific">Acrobeloides nanus</name>
    <dbReference type="NCBI Taxonomy" id="290746"/>
    <lineage>
        <taxon>Eukaryota</taxon>
        <taxon>Metazoa</taxon>
        <taxon>Ecdysozoa</taxon>
        <taxon>Nematoda</taxon>
        <taxon>Chromadorea</taxon>
        <taxon>Rhabditida</taxon>
        <taxon>Tylenchina</taxon>
        <taxon>Cephalobomorpha</taxon>
        <taxon>Cephaloboidea</taxon>
        <taxon>Cephalobidae</taxon>
        <taxon>Acrobeloides</taxon>
    </lineage>
</organism>